<keyword evidence="2" id="KW-1185">Reference proteome</keyword>
<accession>A0A5C3QFR8</accession>
<name>A0A5C3QFR8_9AGAR</name>
<dbReference type="Proteomes" id="UP000305067">
    <property type="component" value="Unassembled WGS sequence"/>
</dbReference>
<evidence type="ECO:0000313" key="2">
    <source>
        <dbReference type="Proteomes" id="UP000305067"/>
    </source>
</evidence>
<organism evidence="1 2">
    <name type="scientific">Pterulicium gracile</name>
    <dbReference type="NCBI Taxonomy" id="1884261"/>
    <lineage>
        <taxon>Eukaryota</taxon>
        <taxon>Fungi</taxon>
        <taxon>Dikarya</taxon>
        <taxon>Basidiomycota</taxon>
        <taxon>Agaricomycotina</taxon>
        <taxon>Agaricomycetes</taxon>
        <taxon>Agaricomycetidae</taxon>
        <taxon>Agaricales</taxon>
        <taxon>Pleurotineae</taxon>
        <taxon>Pterulaceae</taxon>
        <taxon>Pterulicium</taxon>
    </lineage>
</organism>
<evidence type="ECO:0000313" key="1">
    <source>
        <dbReference type="EMBL" id="TFK98988.1"/>
    </source>
</evidence>
<proteinExistence type="predicted"/>
<dbReference type="AlphaFoldDB" id="A0A5C3QFR8"/>
<sequence length="381" mass="43472">MLLLRSNKCLCTPPPSSLLNSGAQFFFEVFALQQRDLPFVNSIDASLSPWVAAPVSREWRAICLAEWCRKLWTQVSIDEDFVTRLLENDTSPVARERRGRRLQPKELELEDRLKTQLRYAGGLPLAITLDLDDIRAQELIMGVLWPYRSTWRQFRAEESRTLPFEEAGNWNRVFERYCDAQDGSTDVHFPNLASVWFSYSSRRGIDPELATFTSIPQCALELFQPPCVPVLTEVHLHANLALPDPDEHCERLPWSQLHSITLEGVPSAYLCILFYRIAPTIRELNLQMLDTESFPTAPSPSTSTTFPALTKLTVDCVDFVTLMTAPVLNSITFSNFTHESEPHTNPTQAQDTPGVLPDFIPAIWVLLARPRNARYPRRTQR</sequence>
<reference evidence="1 2" key="1">
    <citation type="journal article" date="2019" name="Nat. Ecol. Evol.">
        <title>Megaphylogeny resolves global patterns of mushroom evolution.</title>
        <authorList>
            <person name="Varga T."/>
            <person name="Krizsan K."/>
            <person name="Foldi C."/>
            <person name="Dima B."/>
            <person name="Sanchez-Garcia M."/>
            <person name="Sanchez-Ramirez S."/>
            <person name="Szollosi G.J."/>
            <person name="Szarkandi J.G."/>
            <person name="Papp V."/>
            <person name="Albert L."/>
            <person name="Andreopoulos W."/>
            <person name="Angelini C."/>
            <person name="Antonin V."/>
            <person name="Barry K.W."/>
            <person name="Bougher N.L."/>
            <person name="Buchanan P."/>
            <person name="Buyck B."/>
            <person name="Bense V."/>
            <person name="Catcheside P."/>
            <person name="Chovatia M."/>
            <person name="Cooper J."/>
            <person name="Damon W."/>
            <person name="Desjardin D."/>
            <person name="Finy P."/>
            <person name="Geml J."/>
            <person name="Haridas S."/>
            <person name="Hughes K."/>
            <person name="Justo A."/>
            <person name="Karasinski D."/>
            <person name="Kautmanova I."/>
            <person name="Kiss B."/>
            <person name="Kocsube S."/>
            <person name="Kotiranta H."/>
            <person name="LaButti K.M."/>
            <person name="Lechner B.E."/>
            <person name="Liimatainen K."/>
            <person name="Lipzen A."/>
            <person name="Lukacs Z."/>
            <person name="Mihaltcheva S."/>
            <person name="Morgado L.N."/>
            <person name="Niskanen T."/>
            <person name="Noordeloos M.E."/>
            <person name="Ohm R.A."/>
            <person name="Ortiz-Santana B."/>
            <person name="Ovrebo C."/>
            <person name="Racz N."/>
            <person name="Riley R."/>
            <person name="Savchenko A."/>
            <person name="Shiryaev A."/>
            <person name="Soop K."/>
            <person name="Spirin V."/>
            <person name="Szebenyi C."/>
            <person name="Tomsovsky M."/>
            <person name="Tulloss R.E."/>
            <person name="Uehling J."/>
            <person name="Grigoriev I.V."/>
            <person name="Vagvolgyi C."/>
            <person name="Papp T."/>
            <person name="Martin F.M."/>
            <person name="Miettinen O."/>
            <person name="Hibbett D.S."/>
            <person name="Nagy L.G."/>
        </authorList>
    </citation>
    <scope>NUCLEOTIDE SEQUENCE [LARGE SCALE GENOMIC DNA]</scope>
    <source>
        <strain evidence="1 2">CBS 309.79</strain>
    </source>
</reference>
<gene>
    <name evidence="1" type="ORF">BDV98DRAFT_191660</name>
</gene>
<dbReference type="EMBL" id="ML178836">
    <property type="protein sequence ID" value="TFK98988.1"/>
    <property type="molecule type" value="Genomic_DNA"/>
</dbReference>
<protein>
    <submittedName>
        <fullName evidence="1">Uncharacterized protein</fullName>
    </submittedName>
</protein>